<evidence type="ECO:0000256" key="1">
    <source>
        <dbReference type="ARBA" id="ARBA00005005"/>
    </source>
</evidence>
<keyword evidence="3" id="KW-0276">Fatty acid metabolism</keyword>
<dbReference type="InterPro" id="IPR001753">
    <property type="entry name" value="Enoyl-CoA_hydra/iso"/>
</dbReference>
<keyword evidence="4" id="KW-0560">Oxidoreductase</keyword>
<accession>A0A6J7KA21</accession>
<dbReference type="PANTHER" id="PTHR43612">
    <property type="entry name" value="TRIFUNCTIONAL ENZYME SUBUNIT ALPHA"/>
    <property type="match status" value="1"/>
</dbReference>
<dbReference type="InterPro" id="IPR029045">
    <property type="entry name" value="ClpP/crotonase-like_dom_sf"/>
</dbReference>
<name>A0A6J7KA21_9ZZZZ</name>
<keyword evidence="8" id="KW-0511">Multifunctional enzyme</keyword>
<sequence>MSQTPEPTTPEVTSAPAIDEVVTQALLRIVDLPENSGRIALITLDNQRDHTKPNTFGVAGLASLDRALDGVAAAAETGHVIAVAVTGKPFVFAVGADLTGVQHVRTREQAHQLGVMGHGVFRRFSDLGIPSFAFVNGAALGGGLELALHCDFRTLSTAAGLLGLPEVSLGLVPAWGGAYLLPQLIGARKSIEVIVENPLNQNRMLRPSQALSLGIADVGLDPADFLAESLRWAGRVIRGEILVQRTPVDRGEEWEHAVGEGRELIEARLHGSAPAAARALDLIEAARTSSRDSAFAAEDTALSDLVMGEELRASLYAFDLVQRRAKRPTHSPDMSMARSVTKVGIVGTGLMASQLALLFVQRLQIPVVLTDLDQDRVDAGLSRVHDDIDLLAAKGRISADKANRLRALVTGSISHESFVDADAVVEAVFEDLLVKRQVFAALESIVAPTCVLLTNTSSLSISAMSEGLAHPERVVGFHFFNPVALMPLLEIATTPVTDDVSLATAFSLGRAIGKSCVLVKDSPGFVVNRILARLLGEVTAAFDEGTSFEVADSALDPLGLPMSPYLLLQMVGPAVALHVAGSMTTAFPDRFHVSENQRRIVDAGITQLLTWDGPTPRLTNDVAALLEVGTSSSSPAAVLQRAVDALAQEIRIMLEEGVVTEVQDLDLCLILGAGWPFHNGGITPYLDRCGASERVNGRRFLEPGIASVPSQQP</sequence>
<proteinExistence type="inferred from homology"/>
<keyword evidence="6" id="KW-0443">Lipid metabolism</keyword>
<dbReference type="Pfam" id="PF02737">
    <property type="entry name" value="3HCDH_N"/>
    <property type="match status" value="1"/>
</dbReference>
<dbReference type="Gene3D" id="3.40.50.720">
    <property type="entry name" value="NAD(P)-binding Rossmann-like Domain"/>
    <property type="match status" value="1"/>
</dbReference>
<dbReference type="CDD" id="cd06558">
    <property type="entry name" value="crotonase-like"/>
    <property type="match status" value="1"/>
</dbReference>
<dbReference type="Gene3D" id="1.10.1040.50">
    <property type="match status" value="1"/>
</dbReference>
<dbReference type="InterPro" id="IPR050136">
    <property type="entry name" value="FA_oxidation_alpha_subunit"/>
</dbReference>
<evidence type="ECO:0000256" key="5">
    <source>
        <dbReference type="ARBA" id="ARBA00023027"/>
    </source>
</evidence>
<comment type="similarity">
    <text evidence="2">In the central section; belongs to the 3-hydroxyacyl-CoA dehydrogenase family.</text>
</comment>
<dbReference type="AlphaFoldDB" id="A0A6J7KA21"/>
<dbReference type="GO" id="GO:0006635">
    <property type="term" value="P:fatty acid beta-oxidation"/>
    <property type="evidence" value="ECO:0007669"/>
    <property type="project" value="UniProtKB-UniPathway"/>
</dbReference>
<keyword evidence="7" id="KW-0456">Lyase</keyword>
<feature type="domain" description="3-hydroxyacyl-CoA dehydrogenase NAD binding" evidence="10">
    <location>
        <begin position="342"/>
        <end position="521"/>
    </location>
</feature>
<dbReference type="SUPFAM" id="SSF48179">
    <property type="entry name" value="6-phosphogluconate dehydrogenase C-terminal domain-like"/>
    <property type="match status" value="2"/>
</dbReference>
<evidence type="ECO:0000259" key="10">
    <source>
        <dbReference type="Pfam" id="PF02737"/>
    </source>
</evidence>
<dbReference type="EMBL" id="CAFBND010000081">
    <property type="protein sequence ID" value="CAB4951519.1"/>
    <property type="molecule type" value="Genomic_DNA"/>
</dbReference>
<dbReference type="InterPro" id="IPR006108">
    <property type="entry name" value="3HC_DH_C"/>
</dbReference>
<dbReference type="Gene3D" id="3.90.226.10">
    <property type="entry name" value="2-enoyl-CoA Hydratase, Chain A, domain 1"/>
    <property type="match status" value="1"/>
</dbReference>
<dbReference type="SUPFAM" id="SSF51735">
    <property type="entry name" value="NAD(P)-binding Rossmann-fold domains"/>
    <property type="match status" value="1"/>
</dbReference>
<gene>
    <name evidence="11" type="ORF">UFOPK3752_01686</name>
</gene>
<dbReference type="InterPro" id="IPR008927">
    <property type="entry name" value="6-PGluconate_DH-like_C_sf"/>
</dbReference>
<protein>
    <submittedName>
        <fullName evidence="11">Unannotated protein</fullName>
    </submittedName>
</protein>
<evidence type="ECO:0000256" key="4">
    <source>
        <dbReference type="ARBA" id="ARBA00023002"/>
    </source>
</evidence>
<evidence type="ECO:0000259" key="9">
    <source>
        <dbReference type="Pfam" id="PF00725"/>
    </source>
</evidence>
<dbReference type="GO" id="GO:0016509">
    <property type="term" value="F:long-chain (3S)-3-hydroxyacyl-CoA dehydrogenase (NAD+) activity"/>
    <property type="evidence" value="ECO:0007669"/>
    <property type="project" value="TreeGrafter"/>
</dbReference>
<evidence type="ECO:0000256" key="2">
    <source>
        <dbReference type="ARBA" id="ARBA00007005"/>
    </source>
</evidence>
<evidence type="ECO:0000256" key="8">
    <source>
        <dbReference type="ARBA" id="ARBA00023268"/>
    </source>
</evidence>
<dbReference type="GO" id="GO:0004300">
    <property type="term" value="F:enoyl-CoA hydratase activity"/>
    <property type="evidence" value="ECO:0007669"/>
    <property type="project" value="TreeGrafter"/>
</dbReference>
<dbReference type="GO" id="GO:0070403">
    <property type="term" value="F:NAD+ binding"/>
    <property type="evidence" value="ECO:0007669"/>
    <property type="project" value="InterPro"/>
</dbReference>
<evidence type="ECO:0000256" key="6">
    <source>
        <dbReference type="ARBA" id="ARBA00023098"/>
    </source>
</evidence>
<keyword evidence="5" id="KW-0520">NAD</keyword>
<evidence type="ECO:0000313" key="11">
    <source>
        <dbReference type="EMBL" id="CAB4951519.1"/>
    </source>
</evidence>
<feature type="domain" description="3-hydroxyacyl-CoA dehydrogenase C-terminal" evidence="9">
    <location>
        <begin position="524"/>
        <end position="604"/>
    </location>
</feature>
<dbReference type="PANTHER" id="PTHR43612:SF3">
    <property type="entry name" value="TRIFUNCTIONAL ENZYME SUBUNIT ALPHA, MITOCHONDRIAL"/>
    <property type="match status" value="1"/>
</dbReference>
<evidence type="ECO:0000256" key="7">
    <source>
        <dbReference type="ARBA" id="ARBA00023239"/>
    </source>
</evidence>
<reference evidence="11" key="1">
    <citation type="submission" date="2020-05" db="EMBL/GenBank/DDBJ databases">
        <authorList>
            <person name="Chiriac C."/>
            <person name="Salcher M."/>
            <person name="Ghai R."/>
            <person name="Kavagutti S V."/>
        </authorList>
    </citation>
    <scope>NUCLEOTIDE SEQUENCE</scope>
</reference>
<dbReference type="InterPro" id="IPR006176">
    <property type="entry name" value="3-OHacyl-CoA_DH_NAD-bd"/>
</dbReference>
<dbReference type="SUPFAM" id="SSF52096">
    <property type="entry name" value="ClpP/crotonase"/>
    <property type="match status" value="1"/>
</dbReference>
<dbReference type="Pfam" id="PF00378">
    <property type="entry name" value="ECH_1"/>
    <property type="match status" value="1"/>
</dbReference>
<comment type="pathway">
    <text evidence="1">Lipid metabolism; fatty acid beta-oxidation.</text>
</comment>
<dbReference type="Pfam" id="PF00725">
    <property type="entry name" value="3HCDH"/>
    <property type="match status" value="1"/>
</dbReference>
<dbReference type="FunFam" id="3.40.50.720:FF:000009">
    <property type="entry name" value="Fatty oxidation complex, alpha subunit"/>
    <property type="match status" value="1"/>
</dbReference>
<dbReference type="InterPro" id="IPR036291">
    <property type="entry name" value="NAD(P)-bd_dom_sf"/>
</dbReference>
<evidence type="ECO:0000256" key="3">
    <source>
        <dbReference type="ARBA" id="ARBA00022832"/>
    </source>
</evidence>
<organism evidence="11">
    <name type="scientific">freshwater metagenome</name>
    <dbReference type="NCBI Taxonomy" id="449393"/>
    <lineage>
        <taxon>unclassified sequences</taxon>
        <taxon>metagenomes</taxon>
        <taxon>ecological metagenomes</taxon>
    </lineage>
</organism>
<dbReference type="UniPathway" id="UPA00659"/>